<dbReference type="Proteomes" id="UP001600888">
    <property type="component" value="Unassembled WGS sequence"/>
</dbReference>
<protein>
    <submittedName>
        <fullName evidence="2">Uncharacterized protein</fullName>
    </submittedName>
</protein>
<sequence length="359" mass="40152">MIVVSMRRCGPVPKPFSTPASPQDQSPLFATLPVEMRRHIYRQLWLDCGLTQHILALTPKSYIQSFPCILSREELDREPGPPPPPPDTAGDAGPNNYDGEPDHPQEYDDPGDVNGALQDLSGGGDDTGPPPNNPWCVHYACFRRWSRKWDHSFSSMYTAAYRHNRGRPDLAASPVLTAFLVCRRVYAEASESLFSSVRFAFTSLAATRLFISQVPRPLVARIQFADIVAADLPALSHEGPVDNRTPAQQVYQTLRASFPNLRELRLTLHHHPDPGFSRSVPKKQELEPLYALAREAGSLRRFEIFLPTECEERGELGYGDVPPLLRDAPFTARVVPPGWHELGDCAHFVTPIPPLHVWD</sequence>
<dbReference type="PANTHER" id="PTHR38790">
    <property type="entry name" value="2EXR DOMAIN-CONTAINING PROTEIN-RELATED"/>
    <property type="match status" value="1"/>
</dbReference>
<comment type="caution">
    <text evidence="2">The sequence shown here is derived from an EMBL/GenBank/DDBJ whole genome shotgun (WGS) entry which is preliminary data.</text>
</comment>
<keyword evidence="3" id="KW-1185">Reference proteome</keyword>
<dbReference type="EMBL" id="JBAWTH010000079">
    <property type="protein sequence ID" value="KAL2279103.1"/>
    <property type="molecule type" value="Genomic_DNA"/>
</dbReference>
<dbReference type="PANTHER" id="PTHR38790:SF4">
    <property type="entry name" value="2EXR DOMAIN-CONTAINING PROTEIN"/>
    <property type="match status" value="1"/>
</dbReference>
<evidence type="ECO:0000256" key="1">
    <source>
        <dbReference type="SAM" id="MobiDB-lite"/>
    </source>
</evidence>
<accession>A0ABR4E9L8</accession>
<feature type="region of interest" description="Disordered" evidence="1">
    <location>
        <begin position="74"/>
        <end position="129"/>
    </location>
</feature>
<reference evidence="2 3" key="1">
    <citation type="submission" date="2024-03" db="EMBL/GenBank/DDBJ databases">
        <title>A high-quality draft genome sequence of Diaporthe vaccinii, a causative agent of upright dieback and viscid rot disease in cranberry plants.</title>
        <authorList>
            <person name="Sarrasin M."/>
            <person name="Lang B.F."/>
            <person name="Burger G."/>
        </authorList>
    </citation>
    <scope>NUCLEOTIDE SEQUENCE [LARGE SCALE GENOMIC DNA]</scope>
    <source>
        <strain evidence="2 3">IS7</strain>
    </source>
</reference>
<evidence type="ECO:0000313" key="2">
    <source>
        <dbReference type="EMBL" id="KAL2279103.1"/>
    </source>
</evidence>
<evidence type="ECO:0000313" key="3">
    <source>
        <dbReference type="Proteomes" id="UP001600888"/>
    </source>
</evidence>
<name>A0ABR4E9L8_9PEZI</name>
<gene>
    <name evidence="2" type="ORF">FJTKL_13678</name>
</gene>
<organism evidence="2 3">
    <name type="scientific">Diaporthe vaccinii</name>
    <dbReference type="NCBI Taxonomy" id="105482"/>
    <lineage>
        <taxon>Eukaryota</taxon>
        <taxon>Fungi</taxon>
        <taxon>Dikarya</taxon>
        <taxon>Ascomycota</taxon>
        <taxon>Pezizomycotina</taxon>
        <taxon>Sordariomycetes</taxon>
        <taxon>Sordariomycetidae</taxon>
        <taxon>Diaporthales</taxon>
        <taxon>Diaporthaceae</taxon>
        <taxon>Diaporthe</taxon>
        <taxon>Diaporthe eres species complex</taxon>
    </lineage>
</organism>
<proteinExistence type="predicted"/>